<evidence type="ECO:0000313" key="1">
    <source>
        <dbReference type="EMBL" id="ELT94612.1"/>
    </source>
</evidence>
<gene>
    <name evidence="1" type="ORF">CAPTEDRAFT_225858</name>
</gene>
<reference evidence="3" key="1">
    <citation type="submission" date="2012-12" db="EMBL/GenBank/DDBJ databases">
        <authorList>
            <person name="Hellsten U."/>
            <person name="Grimwood J."/>
            <person name="Chapman J.A."/>
            <person name="Shapiro H."/>
            <person name="Aerts A."/>
            <person name="Otillar R.P."/>
            <person name="Terry A.Y."/>
            <person name="Boore J.L."/>
            <person name="Simakov O."/>
            <person name="Marletaz F."/>
            <person name="Cho S.-J."/>
            <person name="Edsinger-Gonzales E."/>
            <person name="Havlak P."/>
            <person name="Kuo D.-H."/>
            <person name="Larsson T."/>
            <person name="Lv J."/>
            <person name="Arendt D."/>
            <person name="Savage R."/>
            <person name="Osoegawa K."/>
            <person name="de Jong P."/>
            <person name="Lindberg D.R."/>
            <person name="Seaver E.C."/>
            <person name="Weisblat D.A."/>
            <person name="Putnam N.H."/>
            <person name="Grigoriev I.V."/>
            <person name="Rokhsar D.S."/>
        </authorList>
    </citation>
    <scope>NUCLEOTIDE SEQUENCE</scope>
    <source>
        <strain evidence="3">I ESC-2004</strain>
    </source>
</reference>
<organism evidence="1">
    <name type="scientific">Capitella teleta</name>
    <name type="common">Polychaete worm</name>
    <dbReference type="NCBI Taxonomy" id="283909"/>
    <lineage>
        <taxon>Eukaryota</taxon>
        <taxon>Metazoa</taxon>
        <taxon>Spiralia</taxon>
        <taxon>Lophotrochozoa</taxon>
        <taxon>Annelida</taxon>
        <taxon>Polychaeta</taxon>
        <taxon>Sedentaria</taxon>
        <taxon>Scolecida</taxon>
        <taxon>Capitellidae</taxon>
        <taxon>Capitella</taxon>
    </lineage>
</organism>
<reference evidence="2" key="3">
    <citation type="submission" date="2015-06" db="UniProtKB">
        <authorList>
            <consortium name="EnsemblMetazoa"/>
        </authorList>
    </citation>
    <scope>IDENTIFICATION</scope>
</reference>
<dbReference type="HOGENOM" id="CLU_866682_0_0_1"/>
<dbReference type="EnsemblMetazoa" id="CapteT225858">
    <property type="protein sequence ID" value="CapteP225858"/>
    <property type="gene ID" value="CapteG225858"/>
</dbReference>
<dbReference type="OrthoDB" id="5985783at2759"/>
<reference evidence="1 3" key="2">
    <citation type="journal article" date="2013" name="Nature">
        <title>Insights into bilaterian evolution from three spiralian genomes.</title>
        <authorList>
            <person name="Simakov O."/>
            <person name="Marletaz F."/>
            <person name="Cho S.J."/>
            <person name="Edsinger-Gonzales E."/>
            <person name="Havlak P."/>
            <person name="Hellsten U."/>
            <person name="Kuo D.H."/>
            <person name="Larsson T."/>
            <person name="Lv J."/>
            <person name="Arendt D."/>
            <person name="Savage R."/>
            <person name="Osoegawa K."/>
            <person name="de Jong P."/>
            <person name="Grimwood J."/>
            <person name="Chapman J.A."/>
            <person name="Shapiro H."/>
            <person name="Aerts A."/>
            <person name="Otillar R.P."/>
            <person name="Terry A.Y."/>
            <person name="Boore J.L."/>
            <person name="Grigoriev I.V."/>
            <person name="Lindberg D.R."/>
            <person name="Seaver E.C."/>
            <person name="Weisblat D.A."/>
            <person name="Putnam N.H."/>
            <person name="Rokhsar D.S."/>
        </authorList>
    </citation>
    <scope>NUCLEOTIDE SEQUENCE</scope>
    <source>
        <strain evidence="1 3">I ESC-2004</strain>
    </source>
</reference>
<dbReference type="OMA" id="RWCDYVE"/>
<sequence>MARFPIIQEFGTGCMWLGHKITGDSERAGDTLRLYSEESVVGSGLMYLWYRDSKYAQGLGRATGQAVLGGGMLDGVPGFHELATAGKSLGDCIGGGDTESARGRWREYRENSVFGSTIGSVVELTNKNPKRAKELLLNAGKAALSAGVTVVSTGAVVASGGAAAPFGAASAVAAGAATGASLSCMSDVVELGLYGGEPDPGAIVGGAIMGGATGAFVGYGQAKRFKNEAKNASGAAIKVENEGVQRKPEINNGSQTINISNNVINGDVRINDTENVDKGVLKVKKNIREITQHAKKRVKNTDHVDIQISGNIINGDMIISK</sequence>
<dbReference type="AlphaFoldDB" id="R7TM53"/>
<proteinExistence type="predicted"/>
<accession>R7TM53</accession>
<keyword evidence="3" id="KW-1185">Reference proteome</keyword>
<protein>
    <submittedName>
        <fullName evidence="1 2">Uncharacterized protein</fullName>
    </submittedName>
</protein>
<name>R7TM53_CAPTE</name>
<dbReference type="Proteomes" id="UP000014760">
    <property type="component" value="Unassembled WGS sequence"/>
</dbReference>
<dbReference type="EMBL" id="KB309374">
    <property type="protein sequence ID" value="ELT94612.1"/>
    <property type="molecule type" value="Genomic_DNA"/>
</dbReference>
<dbReference type="EMBL" id="AMQN01002499">
    <property type="status" value="NOT_ANNOTATED_CDS"/>
    <property type="molecule type" value="Genomic_DNA"/>
</dbReference>
<evidence type="ECO:0000313" key="3">
    <source>
        <dbReference type="Proteomes" id="UP000014760"/>
    </source>
</evidence>
<evidence type="ECO:0000313" key="2">
    <source>
        <dbReference type="EnsemblMetazoa" id="CapteP225858"/>
    </source>
</evidence>